<geneLocation type="plasmid" evidence="1 2">
    <name>pACIX903</name>
</geneLocation>
<dbReference type="AlphaFoldDB" id="E8X763"/>
<dbReference type="KEGG" id="acm:AciX9_4345"/>
<keyword evidence="2" id="KW-1185">Reference proteome</keyword>
<sequence length="95" mass="10412">MYSGDLSLRLRAANATTAEDSVNHAAFIVREMVNPLESVNNQAYLLYLSAQEPDQVVQLIAMLQSQLTILNEIVQSALNAAKNEPDPESAKTPRV</sequence>
<name>E8X763_GRATM</name>
<reference evidence="2" key="1">
    <citation type="submission" date="2011-01" db="EMBL/GenBank/DDBJ databases">
        <title>Complete sequence of plasmid3 of Acidobacterium sp. MP5ACTX9.</title>
        <authorList>
            <consortium name="US DOE Joint Genome Institute"/>
            <person name="Lucas S."/>
            <person name="Copeland A."/>
            <person name="Lapidus A."/>
            <person name="Cheng J.-F."/>
            <person name="Goodwin L."/>
            <person name="Pitluck S."/>
            <person name="Teshima H."/>
            <person name="Detter J.C."/>
            <person name="Han C."/>
            <person name="Tapia R."/>
            <person name="Land M."/>
            <person name="Hauser L."/>
            <person name="Kyrpides N."/>
            <person name="Ivanova N."/>
            <person name="Ovchinnikova G."/>
            <person name="Pagani I."/>
            <person name="Rawat S.R."/>
            <person name="Mannisto M."/>
            <person name="Haggblom M.M."/>
            <person name="Woyke T."/>
        </authorList>
    </citation>
    <scope>NUCLEOTIDE SEQUENCE [LARGE SCALE GENOMIC DNA]</scope>
    <source>
        <strain evidence="2">MP5ACTX9</strain>
        <plasmid evidence="2">Plasmid pACIX903</plasmid>
    </source>
</reference>
<dbReference type="Proteomes" id="UP000000343">
    <property type="component" value="Plasmid pACIX903"/>
</dbReference>
<organism evidence="2">
    <name type="scientific">Granulicella tundricola (strain ATCC BAA-1859 / DSM 23138 / MP5ACTX9)</name>
    <dbReference type="NCBI Taxonomy" id="1198114"/>
    <lineage>
        <taxon>Bacteria</taxon>
        <taxon>Pseudomonadati</taxon>
        <taxon>Acidobacteriota</taxon>
        <taxon>Terriglobia</taxon>
        <taxon>Terriglobales</taxon>
        <taxon>Acidobacteriaceae</taxon>
        <taxon>Granulicella</taxon>
    </lineage>
</organism>
<evidence type="ECO:0000313" key="2">
    <source>
        <dbReference type="Proteomes" id="UP000000343"/>
    </source>
</evidence>
<accession>E8X763</accession>
<dbReference type="HOGENOM" id="CLU_2368927_0_0_0"/>
<protein>
    <submittedName>
        <fullName evidence="1">Uncharacterized protein</fullName>
    </submittedName>
</protein>
<gene>
    <name evidence="1" type="ordered locus">AciX9_4345</name>
</gene>
<dbReference type="EMBL" id="CP002483">
    <property type="protein sequence ID" value="ADW71297.1"/>
    <property type="molecule type" value="Genomic_DNA"/>
</dbReference>
<keyword evidence="1" id="KW-0614">Plasmid</keyword>
<evidence type="ECO:0000313" key="1">
    <source>
        <dbReference type="EMBL" id="ADW71297.1"/>
    </source>
</evidence>
<proteinExistence type="predicted"/>